<evidence type="ECO:0000256" key="3">
    <source>
        <dbReference type="ARBA" id="ARBA00023163"/>
    </source>
</evidence>
<gene>
    <name evidence="6" type="ORF">HW115_09340</name>
</gene>
<proteinExistence type="predicted"/>
<keyword evidence="1" id="KW-0805">Transcription regulation</keyword>
<evidence type="ECO:0000256" key="2">
    <source>
        <dbReference type="ARBA" id="ARBA00023125"/>
    </source>
</evidence>
<dbReference type="Pfam" id="PF00440">
    <property type="entry name" value="TetR_N"/>
    <property type="match status" value="1"/>
</dbReference>
<accession>A0A851GE41</accession>
<dbReference type="InterPro" id="IPR001647">
    <property type="entry name" value="HTH_TetR"/>
</dbReference>
<feature type="DNA-binding region" description="H-T-H motif" evidence="4">
    <location>
        <begin position="21"/>
        <end position="40"/>
    </location>
</feature>
<sequence length="187" mass="21287">MGRVLESAKQVFLRYGYRRTTMGDLAGAAEMSRPALYLLYANKEEIFRAVIENYCEQSECLAAQRVADAGSLEERLASLMLTWVVEPYEEISKSPEAGEIYEAGYAFAEDLHRRFSETYTAQIEAVLQASEEVDEQRVRAAGFSIRRVAEMLASSSLGLKREVRERGLLLPLLEDMRRWYLGAMIVR</sequence>
<dbReference type="PRINTS" id="PR00455">
    <property type="entry name" value="HTHTETR"/>
</dbReference>
<dbReference type="Gene3D" id="1.10.357.10">
    <property type="entry name" value="Tetracycline Repressor, domain 2"/>
    <property type="match status" value="1"/>
</dbReference>
<comment type="caution">
    <text evidence="6">The sequence shown here is derived from an EMBL/GenBank/DDBJ whole genome shotgun (WGS) entry which is preliminary data.</text>
</comment>
<organism evidence="6 7">
    <name type="scientific">Oceaniferula marina</name>
    <dbReference type="NCBI Taxonomy" id="2748318"/>
    <lineage>
        <taxon>Bacteria</taxon>
        <taxon>Pseudomonadati</taxon>
        <taxon>Verrucomicrobiota</taxon>
        <taxon>Verrucomicrobiia</taxon>
        <taxon>Verrucomicrobiales</taxon>
        <taxon>Verrucomicrobiaceae</taxon>
        <taxon>Oceaniferula</taxon>
    </lineage>
</organism>
<keyword evidence="2 4" id="KW-0238">DNA-binding</keyword>
<dbReference type="PANTHER" id="PTHR47506:SF1">
    <property type="entry name" value="HTH-TYPE TRANSCRIPTIONAL REGULATOR YJDC"/>
    <property type="match status" value="1"/>
</dbReference>
<dbReference type="Proteomes" id="UP000557872">
    <property type="component" value="Unassembled WGS sequence"/>
</dbReference>
<dbReference type="PANTHER" id="PTHR47506">
    <property type="entry name" value="TRANSCRIPTIONAL REGULATORY PROTEIN"/>
    <property type="match status" value="1"/>
</dbReference>
<dbReference type="GO" id="GO:0003677">
    <property type="term" value="F:DNA binding"/>
    <property type="evidence" value="ECO:0007669"/>
    <property type="project" value="UniProtKB-UniRule"/>
</dbReference>
<dbReference type="EMBL" id="JACBAZ010000003">
    <property type="protein sequence ID" value="NWK55813.1"/>
    <property type="molecule type" value="Genomic_DNA"/>
</dbReference>
<name>A0A851GE41_9BACT</name>
<evidence type="ECO:0000259" key="5">
    <source>
        <dbReference type="PROSITE" id="PS50977"/>
    </source>
</evidence>
<keyword evidence="3" id="KW-0804">Transcription</keyword>
<reference evidence="6 7" key="1">
    <citation type="submission" date="2020-07" db="EMBL/GenBank/DDBJ databases">
        <title>Roseicoccus Jingziensis gen. nov., sp. nov., isolated from coastal seawater.</title>
        <authorList>
            <person name="Feng X."/>
        </authorList>
    </citation>
    <scope>NUCLEOTIDE SEQUENCE [LARGE SCALE GENOMIC DNA]</scope>
    <source>
        <strain evidence="6 7">N1E253</strain>
    </source>
</reference>
<protein>
    <submittedName>
        <fullName evidence="6">TetR/AcrR family transcriptional regulator</fullName>
    </submittedName>
</protein>
<keyword evidence="7" id="KW-1185">Reference proteome</keyword>
<evidence type="ECO:0000313" key="7">
    <source>
        <dbReference type="Proteomes" id="UP000557872"/>
    </source>
</evidence>
<dbReference type="InterPro" id="IPR009057">
    <property type="entry name" value="Homeodomain-like_sf"/>
</dbReference>
<evidence type="ECO:0000313" key="6">
    <source>
        <dbReference type="EMBL" id="NWK55813.1"/>
    </source>
</evidence>
<evidence type="ECO:0000256" key="1">
    <source>
        <dbReference type="ARBA" id="ARBA00023015"/>
    </source>
</evidence>
<dbReference type="PROSITE" id="PS50977">
    <property type="entry name" value="HTH_TETR_2"/>
    <property type="match status" value="1"/>
</dbReference>
<dbReference type="AlphaFoldDB" id="A0A851GE41"/>
<feature type="domain" description="HTH tetR-type" evidence="5">
    <location>
        <begin position="1"/>
        <end position="58"/>
    </location>
</feature>
<dbReference type="SUPFAM" id="SSF46689">
    <property type="entry name" value="Homeodomain-like"/>
    <property type="match status" value="1"/>
</dbReference>
<evidence type="ECO:0000256" key="4">
    <source>
        <dbReference type="PROSITE-ProRule" id="PRU00335"/>
    </source>
</evidence>